<keyword evidence="3" id="KW-1185">Reference proteome</keyword>
<name>A0A8H3WRA3_9PEZI</name>
<dbReference type="AlphaFoldDB" id="A0A8H3WRA3"/>
<organism evidence="2 3">
    <name type="scientific">Colletotrichum asianum</name>
    <dbReference type="NCBI Taxonomy" id="702518"/>
    <lineage>
        <taxon>Eukaryota</taxon>
        <taxon>Fungi</taxon>
        <taxon>Dikarya</taxon>
        <taxon>Ascomycota</taxon>
        <taxon>Pezizomycotina</taxon>
        <taxon>Sordariomycetes</taxon>
        <taxon>Hypocreomycetidae</taxon>
        <taxon>Glomerellales</taxon>
        <taxon>Glomerellaceae</taxon>
        <taxon>Colletotrichum</taxon>
        <taxon>Colletotrichum gloeosporioides species complex</taxon>
    </lineage>
</organism>
<evidence type="ECO:0000313" key="2">
    <source>
        <dbReference type="EMBL" id="KAF0329133.1"/>
    </source>
</evidence>
<feature type="compositionally biased region" description="Low complexity" evidence="1">
    <location>
        <begin position="27"/>
        <end position="45"/>
    </location>
</feature>
<comment type="caution">
    <text evidence="2">The sequence shown here is derived from an EMBL/GenBank/DDBJ whole genome shotgun (WGS) entry which is preliminary data.</text>
</comment>
<gene>
    <name evidence="2" type="ORF">GQ607_003442</name>
</gene>
<accession>A0A8H3WRA3</accession>
<feature type="region of interest" description="Disordered" evidence="1">
    <location>
        <begin position="27"/>
        <end position="74"/>
    </location>
</feature>
<dbReference type="EMBL" id="WOWK01000013">
    <property type="protein sequence ID" value="KAF0329133.1"/>
    <property type="molecule type" value="Genomic_DNA"/>
</dbReference>
<protein>
    <submittedName>
        <fullName evidence="2">Uncharacterized protein</fullName>
    </submittedName>
</protein>
<evidence type="ECO:0000313" key="3">
    <source>
        <dbReference type="Proteomes" id="UP000434172"/>
    </source>
</evidence>
<feature type="compositionally biased region" description="Polar residues" evidence="1">
    <location>
        <begin position="61"/>
        <end position="74"/>
    </location>
</feature>
<proteinExistence type="predicted"/>
<reference evidence="2 3" key="1">
    <citation type="submission" date="2019-12" db="EMBL/GenBank/DDBJ databases">
        <title>A genome sequence resource for the geographically widespread anthracnose pathogen Colletotrichum asianum.</title>
        <authorList>
            <person name="Meng Y."/>
        </authorList>
    </citation>
    <scope>NUCLEOTIDE SEQUENCE [LARGE SCALE GENOMIC DNA]</scope>
    <source>
        <strain evidence="2 3">ICMP 18580</strain>
    </source>
</reference>
<sequence length="74" mass="7744">MLQVARVDTFLAALLSDQETFSLLLSLEPPSSSSSSPSSANSAAPDTETCAKTPLLGVGTPRSNPSSNRCTKFR</sequence>
<dbReference type="Proteomes" id="UP000434172">
    <property type="component" value="Unassembled WGS sequence"/>
</dbReference>
<evidence type="ECO:0000256" key="1">
    <source>
        <dbReference type="SAM" id="MobiDB-lite"/>
    </source>
</evidence>